<dbReference type="Gene3D" id="3.40.140.10">
    <property type="entry name" value="Cytidine Deaminase, domain 2"/>
    <property type="match status" value="1"/>
</dbReference>
<evidence type="ECO:0000259" key="6">
    <source>
        <dbReference type="PROSITE" id="PS51747"/>
    </source>
</evidence>
<reference evidence="7 8" key="1">
    <citation type="submission" date="2024-04" db="EMBL/GenBank/DDBJ databases">
        <title>Human intestinal bacterial collection.</title>
        <authorList>
            <person name="Pauvert C."/>
            <person name="Hitch T.C.A."/>
            <person name="Clavel T."/>
        </authorList>
    </citation>
    <scope>NUCLEOTIDE SEQUENCE [LARGE SCALE GENOMIC DNA]</scope>
    <source>
        <strain evidence="7 8">CLA-AA-H145</strain>
    </source>
</reference>
<protein>
    <submittedName>
        <fullName evidence="7">dCMP deaminase family protein</fullName>
    </submittedName>
</protein>
<dbReference type="Proteomes" id="UP001487296">
    <property type="component" value="Unassembled WGS sequence"/>
</dbReference>
<accession>A0ABV1FNE6</accession>
<dbReference type="PIRSF" id="PIRSF006019">
    <property type="entry name" value="dCMP_deaminase"/>
    <property type="match status" value="1"/>
</dbReference>
<dbReference type="PROSITE" id="PS51747">
    <property type="entry name" value="CYT_DCMP_DEAMINASES_2"/>
    <property type="match status" value="1"/>
</dbReference>
<organism evidence="7 8">
    <name type="scientific">Hallella faecis</name>
    <dbReference type="NCBI Taxonomy" id="2841596"/>
    <lineage>
        <taxon>Bacteria</taxon>
        <taxon>Pseudomonadati</taxon>
        <taxon>Bacteroidota</taxon>
        <taxon>Bacteroidia</taxon>
        <taxon>Bacteroidales</taxon>
        <taxon>Prevotellaceae</taxon>
        <taxon>Hallella</taxon>
    </lineage>
</organism>
<evidence type="ECO:0000256" key="4">
    <source>
        <dbReference type="ARBA" id="ARBA00022801"/>
    </source>
</evidence>
<evidence type="ECO:0000256" key="3">
    <source>
        <dbReference type="ARBA" id="ARBA00022723"/>
    </source>
</evidence>
<dbReference type="PANTHER" id="PTHR11086:SF18">
    <property type="entry name" value="DEOXYCYTIDYLATE DEAMINASE"/>
    <property type="match status" value="1"/>
</dbReference>
<sequence>MASNDKQRKLDGRYLRMAHIWAENSYCIRRKVGALVVKDKMIISDGYNGTPSGFENVCEDENNLTKSYVLHAEANAITKLARSSNNSEGATLYVTASPCIECAKLIIQAGIKRVVYGEKYRLDDGLRLLERAGIEVIYLNVETSETP</sequence>
<dbReference type="InterPro" id="IPR016192">
    <property type="entry name" value="APOBEC/CMP_deaminase_Zn-bd"/>
</dbReference>
<comment type="cofactor">
    <cofactor evidence="1">
        <name>Zn(2+)</name>
        <dbReference type="ChEBI" id="CHEBI:29105"/>
    </cofactor>
</comment>
<dbReference type="EMBL" id="JBBNFP010000005">
    <property type="protein sequence ID" value="MEQ2485890.1"/>
    <property type="molecule type" value="Genomic_DNA"/>
</dbReference>
<keyword evidence="5" id="KW-0862">Zinc</keyword>
<comment type="similarity">
    <text evidence="2">Belongs to the cytidine and deoxycytidylate deaminase family.</text>
</comment>
<dbReference type="CDD" id="cd01286">
    <property type="entry name" value="deoxycytidylate_deaminase"/>
    <property type="match status" value="1"/>
</dbReference>
<evidence type="ECO:0000256" key="1">
    <source>
        <dbReference type="ARBA" id="ARBA00001947"/>
    </source>
</evidence>
<dbReference type="SUPFAM" id="SSF53927">
    <property type="entry name" value="Cytidine deaminase-like"/>
    <property type="match status" value="1"/>
</dbReference>
<dbReference type="InterPro" id="IPR015517">
    <property type="entry name" value="dCMP_deaminase-rel"/>
</dbReference>
<evidence type="ECO:0000256" key="2">
    <source>
        <dbReference type="ARBA" id="ARBA00006576"/>
    </source>
</evidence>
<feature type="domain" description="CMP/dCMP-type deaminase" evidence="6">
    <location>
        <begin position="9"/>
        <end position="129"/>
    </location>
</feature>
<dbReference type="RefSeq" id="WP_215758962.1">
    <property type="nucleotide sequence ID" value="NZ_JAHKBE010000004.1"/>
</dbReference>
<gene>
    <name evidence="7" type="ORF">AAAT34_02330</name>
</gene>
<dbReference type="InterPro" id="IPR016473">
    <property type="entry name" value="dCMP_deaminase"/>
</dbReference>
<keyword evidence="4" id="KW-0378">Hydrolase</keyword>
<dbReference type="Pfam" id="PF00383">
    <property type="entry name" value="dCMP_cyt_deam_1"/>
    <property type="match status" value="1"/>
</dbReference>
<dbReference type="InterPro" id="IPR035105">
    <property type="entry name" value="Deoxycytidylate_deaminase_dom"/>
</dbReference>
<dbReference type="PROSITE" id="PS00903">
    <property type="entry name" value="CYT_DCMP_DEAMINASES_1"/>
    <property type="match status" value="1"/>
</dbReference>
<evidence type="ECO:0000256" key="5">
    <source>
        <dbReference type="ARBA" id="ARBA00022833"/>
    </source>
</evidence>
<name>A0ABV1FNE6_9BACT</name>
<comment type="caution">
    <text evidence="7">The sequence shown here is derived from an EMBL/GenBank/DDBJ whole genome shotgun (WGS) entry which is preliminary data.</text>
</comment>
<keyword evidence="3" id="KW-0479">Metal-binding</keyword>
<keyword evidence="8" id="KW-1185">Reference proteome</keyword>
<proteinExistence type="inferred from homology"/>
<dbReference type="PANTHER" id="PTHR11086">
    <property type="entry name" value="DEOXYCYTIDYLATE DEAMINASE-RELATED"/>
    <property type="match status" value="1"/>
</dbReference>
<dbReference type="InterPro" id="IPR002125">
    <property type="entry name" value="CMP_dCMP_dom"/>
</dbReference>
<evidence type="ECO:0000313" key="7">
    <source>
        <dbReference type="EMBL" id="MEQ2485890.1"/>
    </source>
</evidence>
<dbReference type="InterPro" id="IPR016193">
    <property type="entry name" value="Cytidine_deaminase-like"/>
</dbReference>
<evidence type="ECO:0000313" key="8">
    <source>
        <dbReference type="Proteomes" id="UP001487296"/>
    </source>
</evidence>